<accession>A0A251SQJ7</accession>
<evidence type="ECO:0000256" key="1">
    <source>
        <dbReference type="SAM" id="SignalP"/>
    </source>
</evidence>
<organism evidence="2 3">
    <name type="scientific">Helianthus annuus</name>
    <name type="common">Common sunflower</name>
    <dbReference type="NCBI Taxonomy" id="4232"/>
    <lineage>
        <taxon>Eukaryota</taxon>
        <taxon>Viridiplantae</taxon>
        <taxon>Streptophyta</taxon>
        <taxon>Embryophyta</taxon>
        <taxon>Tracheophyta</taxon>
        <taxon>Spermatophyta</taxon>
        <taxon>Magnoliopsida</taxon>
        <taxon>eudicotyledons</taxon>
        <taxon>Gunneridae</taxon>
        <taxon>Pentapetalae</taxon>
        <taxon>asterids</taxon>
        <taxon>campanulids</taxon>
        <taxon>Asterales</taxon>
        <taxon>Asteraceae</taxon>
        <taxon>Asteroideae</taxon>
        <taxon>Heliantheae alliance</taxon>
        <taxon>Heliantheae</taxon>
        <taxon>Helianthus</taxon>
    </lineage>
</organism>
<name>A0A251SQJ7_HELAN</name>
<keyword evidence="3" id="KW-1185">Reference proteome</keyword>
<keyword evidence="1" id="KW-0732">Signal</keyword>
<feature type="chain" id="PRO_5012852141" evidence="1">
    <location>
        <begin position="21"/>
        <end position="189"/>
    </location>
</feature>
<feature type="signal peptide" evidence="1">
    <location>
        <begin position="1"/>
        <end position="20"/>
    </location>
</feature>
<dbReference type="InParanoid" id="A0A251SQJ7"/>
<gene>
    <name evidence="2" type="ORF">HannXRQ_Chr13g0395851</name>
</gene>
<evidence type="ECO:0000313" key="2">
    <source>
        <dbReference type="EMBL" id="OTG00869.1"/>
    </source>
</evidence>
<reference evidence="3" key="1">
    <citation type="journal article" date="2017" name="Nature">
        <title>The sunflower genome provides insights into oil metabolism, flowering and Asterid evolution.</title>
        <authorList>
            <person name="Badouin H."/>
            <person name="Gouzy J."/>
            <person name="Grassa C.J."/>
            <person name="Murat F."/>
            <person name="Staton S.E."/>
            <person name="Cottret L."/>
            <person name="Lelandais-Briere C."/>
            <person name="Owens G.L."/>
            <person name="Carrere S."/>
            <person name="Mayjonade B."/>
            <person name="Legrand L."/>
            <person name="Gill N."/>
            <person name="Kane N.C."/>
            <person name="Bowers J.E."/>
            <person name="Hubner S."/>
            <person name="Bellec A."/>
            <person name="Berard A."/>
            <person name="Berges H."/>
            <person name="Blanchet N."/>
            <person name="Boniface M.C."/>
            <person name="Brunel D."/>
            <person name="Catrice O."/>
            <person name="Chaidir N."/>
            <person name="Claudel C."/>
            <person name="Donnadieu C."/>
            <person name="Faraut T."/>
            <person name="Fievet G."/>
            <person name="Helmstetter N."/>
            <person name="King M."/>
            <person name="Knapp S.J."/>
            <person name="Lai Z."/>
            <person name="Le Paslier M.C."/>
            <person name="Lippi Y."/>
            <person name="Lorenzon L."/>
            <person name="Mandel J.R."/>
            <person name="Marage G."/>
            <person name="Marchand G."/>
            <person name="Marquand E."/>
            <person name="Bret-Mestries E."/>
            <person name="Morien E."/>
            <person name="Nambeesan S."/>
            <person name="Nguyen T."/>
            <person name="Pegot-Espagnet P."/>
            <person name="Pouilly N."/>
            <person name="Raftis F."/>
            <person name="Sallet E."/>
            <person name="Schiex T."/>
            <person name="Thomas J."/>
            <person name="Vandecasteele C."/>
            <person name="Vares D."/>
            <person name="Vear F."/>
            <person name="Vautrin S."/>
            <person name="Crespi M."/>
            <person name="Mangin B."/>
            <person name="Burke J.M."/>
            <person name="Salse J."/>
            <person name="Munos S."/>
            <person name="Vincourt P."/>
            <person name="Rieseberg L.H."/>
            <person name="Langlade N.B."/>
        </authorList>
    </citation>
    <scope>NUCLEOTIDE SEQUENCE [LARGE SCALE GENOMIC DNA]</scope>
    <source>
        <strain evidence="3">cv. SF193</strain>
    </source>
</reference>
<dbReference type="Proteomes" id="UP000215914">
    <property type="component" value="Chromosome 13"/>
</dbReference>
<sequence length="189" mass="20435">MLFMLKTVMVVASGVRLSSGDGCGIMVVLMFGFRNEVLDSDSRLFGSGYVGLGYVVLVSSHDYGFGSIRVKPGQHMLRSVNNSQPDRMWVRVNTSGLAVRGSVRLAQLNRVDSAGQLGQRGQTESTQSTGSAVAGEVQSGWLGRFSQGGWGGSVRVAGEVQPGWLGWNICYSNYEYFLHGMVSVRRVTT</sequence>
<protein>
    <submittedName>
        <fullName evidence="2">Uncharacterized protein</fullName>
    </submittedName>
</protein>
<evidence type="ECO:0000313" key="3">
    <source>
        <dbReference type="Proteomes" id="UP000215914"/>
    </source>
</evidence>
<dbReference type="AlphaFoldDB" id="A0A251SQJ7"/>
<proteinExistence type="predicted"/>
<dbReference type="EMBL" id="CM007902">
    <property type="protein sequence ID" value="OTG00869.1"/>
    <property type="molecule type" value="Genomic_DNA"/>
</dbReference>